<dbReference type="InterPro" id="IPR001789">
    <property type="entry name" value="Sig_transdc_resp-reg_receiver"/>
</dbReference>
<dbReference type="InterPro" id="IPR011006">
    <property type="entry name" value="CheY-like_superfamily"/>
</dbReference>
<evidence type="ECO:0000256" key="2">
    <source>
        <dbReference type="ARBA" id="ARBA00023012"/>
    </source>
</evidence>
<evidence type="ECO:0000259" key="11">
    <source>
        <dbReference type="PROSITE" id="PS51755"/>
    </source>
</evidence>
<dbReference type="PROSITE" id="PS51755">
    <property type="entry name" value="OMPR_PHOB"/>
    <property type="match status" value="1"/>
</dbReference>
<dbReference type="FunFam" id="3.40.50.2300:FF:000002">
    <property type="entry name" value="DNA-binding response regulator PhoP"/>
    <property type="match status" value="1"/>
</dbReference>
<proteinExistence type="predicted"/>
<feature type="modified residue" description="4-aspartylphosphate" evidence="7">
    <location>
        <position position="540"/>
    </location>
</feature>
<evidence type="ECO:0000259" key="9">
    <source>
        <dbReference type="PROSITE" id="PS50110"/>
    </source>
</evidence>
<dbReference type="Proteomes" id="UP000003781">
    <property type="component" value="Unassembled WGS sequence"/>
</dbReference>
<sequence length="609" mass="69147">MKILLIEDDQLTSEYLAAVLKDDHFVVDVVFNGQEGLDYATLWDYDVIILDLQLPKIDGISLCRQLRSKKKQTPILILTACQETDKISIGLNAGADDYVLKPCDPPQLIARIRALTRRGNNISSSSVLTWGQLSLNLVSAQVTYKQQVINLRNQEYHLLELFLRHPQRIFSRSLIINHLWETGDIPSESAVTNLVKDLRNKIKAAGMEEDMFETIYGLGYRLNPVPPHLLEDEITVDQDGKKTKEYEEGIDLINQLTDKFIFALEQRISTLEEIILLLQSERLSSQNIEKAKEEAHQLAGSLGTYGYNEGSKLARTIEDLLKKIAKVKQTNITDINELLQLISQLKQEINTSKEESISKNEAKPTCSLVLSIGLEESLLIELQQEALLYKLQLSNFQDLKNISNVSQKNIPKIILLKINKFDKKAFNDIRSIQNKFPTVPILILATEDDLTYRLKAARYGIKKYLVEPVSTKDILETINTLLSPLSSSQTNIMIVDDDPIIVTTIRKILHPWGFQITGLSEVNQFWNILTQTNPDLLILDLEMPTINGIELCRVVRQDKKYATLPIIVVTAHTEIKYLQKSFEAGANDFLSKPIIKSELVARVFNQIDK</sequence>
<dbReference type="PANTHER" id="PTHR48111">
    <property type="entry name" value="REGULATOR OF RPOS"/>
    <property type="match status" value="1"/>
</dbReference>
<dbReference type="InterPro" id="IPR039420">
    <property type="entry name" value="WalR-like"/>
</dbReference>
<dbReference type="PROSITE" id="PS50110">
    <property type="entry name" value="RESPONSE_REGULATORY"/>
    <property type="match status" value="2"/>
</dbReference>
<dbReference type="CDD" id="cd00383">
    <property type="entry name" value="trans_reg_C"/>
    <property type="match status" value="1"/>
</dbReference>
<dbReference type="Gene3D" id="3.40.50.2300">
    <property type="match status" value="3"/>
</dbReference>
<reference evidence="12 13" key="1">
    <citation type="submission" date="2007-03" db="EMBL/GenBank/DDBJ databases">
        <authorList>
            <person name="Stal L."/>
            <person name="Ferriera S."/>
            <person name="Johnson J."/>
            <person name="Kravitz S."/>
            <person name="Beeson K."/>
            <person name="Sutton G."/>
            <person name="Rogers Y.-H."/>
            <person name="Friedman R."/>
            <person name="Frazier M."/>
            <person name="Venter J.C."/>
        </authorList>
    </citation>
    <scope>NUCLEOTIDE SEQUENCE [LARGE SCALE GENOMIC DNA]</scope>
    <source>
        <strain evidence="12 13">CCY0110</strain>
    </source>
</reference>
<keyword evidence="3" id="KW-0805">Transcription regulation</keyword>
<dbReference type="PROSITE" id="PS50894">
    <property type="entry name" value="HPT"/>
    <property type="match status" value="1"/>
</dbReference>
<evidence type="ECO:0000256" key="7">
    <source>
        <dbReference type="PROSITE-ProRule" id="PRU00169"/>
    </source>
</evidence>
<accession>A3IKK7</accession>
<organism evidence="12 13">
    <name type="scientific">Crocosphaera chwakensis CCY0110</name>
    <dbReference type="NCBI Taxonomy" id="391612"/>
    <lineage>
        <taxon>Bacteria</taxon>
        <taxon>Bacillati</taxon>
        <taxon>Cyanobacteriota</taxon>
        <taxon>Cyanophyceae</taxon>
        <taxon>Oscillatoriophycideae</taxon>
        <taxon>Chroococcales</taxon>
        <taxon>Aphanothecaceae</taxon>
        <taxon>Crocosphaera</taxon>
        <taxon>Crocosphaera chwakensis</taxon>
    </lineage>
</organism>
<dbReference type="Gene3D" id="1.10.10.10">
    <property type="entry name" value="Winged helix-like DNA-binding domain superfamily/Winged helix DNA-binding domain"/>
    <property type="match status" value="1"/>
</dbReference>
<dbReference type="AlphaFoldDB" id="A3IKK7"/>
<evidence type="ECO:0000259" key="10">
    <source>
        <dbReference type="PROSITE" id="PS50894"/>
    </source>
</evidence>
<protein>
    <submittedName>
        <fullName evidence="12">Multi-component Transcriptional regulator, Winged helix family protein</fullName>
    </submittedName>
</protein>
<keyword evidence="13" id="KW-1185">Reference proteome</keyword>
<keyword evidence="1 7" id="KW-0597">Phosphoprotein</keyword>
<dbReference type="PANTHER" id="PTHR48111:SF15">
    <property type="entry name" value="OMPR SUBFAMILY"/>
    <property type="match status" value="1"/>
</dbReference>
<dbReference type="SMART" id="SM00862">
    <property type="entry name" value="Trans_reg_C"/>
    <property type="match status" value="1"/>
</dbReference>
<dbReference type="SUPFAM" id="SSF47226">
    <property type="entry name" value="Histidine-containing phosphotransfer domain, HPT domain"/>
    <property type="match status" value="1"/>
</dbReference>
<dbReference type="Pfam" id="PF01627">
    <property type="entry name" value="Hpt"/>
    <property type="match status" value="1"/>
</dbReference>
<evidence type="ECO:0000256" key="8">
    <source>
        <dbReference type="PROSITE-ProRule" id="PRU01091"/>
    </source>
</evidence>
<feature type="modified residue" description="Phosphohistidine" evidence="6">
    <location>
        <position position="296"/>
    </location>
</feature>
<feature type="DNA-binding region" description="OmpR/PhoB-type" evidence="8">
    <location>
        <begin position="125"/>
        <end position="224"/>
    </location>
</feature>
<dbReference type="GO" id="GO:0006355">
    <property type="term" value="P:regulation of DNA-templated transcription"/>
    <property type="evidence" value="ECO:0007669"/>
    <property type="project" value="InterPro"/>
</dbReference>
<dbReference type="GO" id="GO:0032993">
    <property type="term" value="C:protein-DNA complex"/>
    <property type="evidence" value="ECO:0007669"/>
    <property type="project" value="TreeGrafter"/>
</dbReference>
<dbReference type="InterPro" id="IPR036388">
    <property type="entry name" value="WH-like_DNA-bd_sf"/>
</dbReference>
<evidence type="ECO:0000256" key="6">
    <source>
        <dbReference type="PROSITE-ProRule" id="PRU00110"/>
    </source>
</evidence>
<evidence type="ECO:0000256" key="4">
    <source>
        <dbReference type="ARBA" id="ARBA00023125"/>
    </source>
</evidence>
<feature type="modified residue" description="4-aspartylphosphate" evidence="7">
    <location>
        <position position="51"/>
    </location>
</feature>
<dbReference type="OrthoDB" id="442759at2"/>
<dbReference type="SUPFAM" id="SSF52172">
    <property type="entry name" value="CheY-like"/>
    <property type="match status" value="3"/>
</dbReference>
<dbReference type="eggNOG" id="COG3706">
    <property type="taxonomic scope" value="Bacteria"/>
</dbReference>
<dbReference type="GO" id="GO:0000976">
    <property type="term" value="F:transcription cis-regulatory region binding"/>
    <property type="evidence" value="ECO:0007669"/>
    <property type="project" value="TreeGrafter"/>
</dbReference>
<dbReference type="GO" id="GO:0005829">
    <property type="term" value="C:cytosol"/>
    <property type="evidence" value="ECO:0007669"/>
    <property type="project" value="TreeGrafter"/>
</dbReference>
<dbReference type="InterPro" id="IPR001867">
    <property type="entry name" value="OmpR/PhoB-type_DNA-bd"/>
</dbReference>
<dbReference type="InterPro" id="IPR036641">
    <property type="entry name" value="HPT_dom_sf"/>
</dbReference>
<keyword evidence="5" id="KW-0804">Transcription</keyword>
<evidence type="ECO:0000256" key="1">
    <source>
        <dbReference type="ARBA" id="ARBA00022553"/>
    </source>
</evidence>
<dbReference type="Gene3D" id="1.20.120.160">
    <property type="entry name" value="HPT domain"/>
    <property type="match status" value="1"/>
</dbReference>
<comment type="caution">
    <text evidence="12">The sequence shown here is derived from an EMBL/GenBank/DDBJ whole genome shotgun (WGS) entry which is preliminary data.</text>
</comment>
<keyword evidence="2" id="KW-0902">Two-component regulatory system</keyword>
<dbReference type="eggNOG" id="COG0745">
    <property type="taxonomic scope" value="Bacteria"/>
</dbReference>
<evidence type="ECO:0000256" key="5">
    <source>
        <dbReference type="ARBA" id="ARBA00023163"/>
    </source>
</evidence>
<evidence type="ECO:0000313" key="12">
    <source>
        <dbReference type="EMBL" id="EAZ93196.1"/>
    </source>
</evidence>
<evidence type="ECO:0000256" key="3">
    <source>
        <dbReference type="ARBA" id="ARBA00023015"/>
    </source>
</evidence>
<dbReference type="GO" id="GO:0000156">
    <property type="term" value="F:phosphorelay response regulator activity"/>
    <property type="evidence" value="ECO:0007669"/>
    <property type="project" value="TreeGrafter"/>
</dbReference>
<dbReference type="Pfam" id="PF00486">
    <property type="entry name" value="Trans_reg_C"/>
    <property type="match status" value="1"/>
</dbReference>
<dbReference type="Pfam" id="PF00072">
    <property type="entry name" value="Response_reg"/>
    <property type="match status" value="2"/>
</dbReference>
<feature type="domain" description="OmpR/PhoB-type" evidence="11">
    <location>
        <begin position="125"/>
        <end position="224"/>
    </location>
</feature>
<feature type="domain" description="Response regulatory" evidence="9">
    <location>
        <begin position="491"/>
        <end position="607"/>
    </location>
</feature>
<feature type="domain" description="Response regulatory" evidence="9">
    <location>
        <begin position="2"/>
        <end position="116"/>
    </location>
</feature>
<name>A3IKK7_9CHRO</name>
<feature type="domain" description="HPt" evidence="10">
    <location>
        <begin position="249"/>
        <end position="356"/>
    </location>
</feature>
<evidence type="ECO:0000313" key="13">
    <source>
        <dbReference type="Proteomes" id="UP000003781"/>
    </source>
</evidence>
<dbReference type="SMART" id="SM00448">
    <property type="entry name" value="REC"/>
    <property type="match status" value="2"/>
</dbReference>
<dbReference type="SMART" id="SM00073">
    <property type="entry name" value="HPT"/>
    <property type="match status" value="1"/>
</dbReference>
<dbReference type="RefSeq" id="WP_008273866.1">
    <property type="nucleotide sequence ID" value="NZ_AAXW01000003.1"/>
</dbReference>
<dbReference type="EMBL" id="AAXW01000003">
    <property type="protein sequence ID" value="EAZ93196.1"/>
    <property type="molecule type" value="Genomic_DNA"/>
</dbReference>
<keyword evidence="4 8" id="KW-0238">DNA-binding</keyword>
<dbReference type="Gene3D" id="6.10.250.690">
    <property type="match status" value="1"/>
</dbReference>
<gene>
    <name evidence="12" type="ORF">CY0110_03969</name>
</gene>
<dbReference type="InterPro" id="IPR008207">
    <property type="entry name" value="Sig_transdc_His_kin_Hpt_dom"/>
</dbReference>